<keyword evidence="1" id="KW-0489">Methyltransferase</keyword>
<reference evidence="1 2" key="1">
    <citation type="journal article" date="2016" name="Int. J. Syst. Evol. Microbiol.">
        <title>Arsenicitalea aurantiaca gen. nov., sp. nov., a new member of the family Hyphomicrobiaceae, isolated from high-arsenic sediment.</title>
        <authorList>
            <person name="Mu Y."/>
            <person name="Zhou L."/>
            <person name="Zeng X.C."/>
            <person name="Liu L."/>
            <person name="Pan Y."/>
            <person name="Chen X."/>
            <person name="Wang J."/>
            <person name="Li S."/>
            <person name="Li W.J."/>
            <person name="Wang Y."/>
        </authorList>
    </citation>
    <scope>NUCLEOTIDE SEQUENCE [LARGE SCALE GENOMIC DNA]</scope>
    <source>
        <strain evidence="1 2">42-50</strain>
    </source>
</reference>
<name>A0A433XLH3_9HYPH</name>
<dbReference type="Proteomes" id="UP000281547">
    <property type="component" value="Unassembled WGS sequence"/>
</dbReference>
<dbReference type="Pfam" id="PF13489">
    <property type="entry name" value="Methyltransf_23"/>
    <property type="match status" value="1"/>
</dbReference>
<sequence>MSAEAGSLVRIDPKAVLNLLHDRAVFGRRVRVLAERLAEALPTRGTVLDLGCGDGSVAAALMALRRDLRIEGVDVLLRPRTHIPVTLYDGRHLPLADASVDYVTIIDVLHHTEDPVAVLREAARVARRGVVIKDHLLEGPAARRILRFMDWVGNRGHGVVLPYSYLTERQWQWVYAEAELVEAFHTHRLGLYPFPFSLVFERRLHFIARLVHAR</sequence>
<proteinExistence type="predicted"/>
<dbReference type="GO" id="GO:0032259">
    <property type="term" value="P:methylation"/>
    <property type="evidence" value="ECO:0007669"/>
    <property type="project" value="UniProtKB-KW"/>
</dbReference>
<comment type="caution">
    <text evidence="1">The sequence shown here is derived from an EMBL/GenBank/DDBJ whole genome shotgun (WGS) entry which is preliminary data.</text>
</comment>
<keyword evidence="1" id="KW-0808">Transferase</keyword>
<gene>
    <name evidence="1" type="ORF">EMQ25_02850</name>
</gene>
<dbReference type="GO" id="GO:0008168">
    <property type="term" value="F:methyltransferase activity"/>
    <property type="evidence" value="ECO:0007669"/>
    <property type="project" value="UniProtKB-KW"/>
</dbReference>
<dbReference type="OrthoDB" id="7552502at2"/>
<protein>
    <submittedName>
        <fullName evidence="1">Class I SAM-dependent methyltransferase</fullName>
    </submittedName>
</protein>
<organism evidence="1 2">
    <name type="scientific">Arsenicitalea aurantiaca</name>
    <dbReference type="NCBI Taxonomy" id="1783274"/>
    <lineage>
        <taxon>Bacteria</taxon>
        <taxon>Pseudomonadati</taxon>
        <taxon>Pseudomonadota</taxon>
        <taxon>Alphaproteobacteria</taxon>
        <taxon>Hyphomicrobiales</taxon>
        <taxon>Devosiaceae</taxon>
        <taxon>Arsenicitalea</taxon>
    </lineage>
</organism>
<evidence type="ECO:0000313" key="1">
    <source>
        <dbReference type="EMBL" id="RUT34911.1"/>
    </source>
</evidence>
<dbReference type="Gene3D" id="3.40.50.150">
    <property type="entry name" value="Vaccinia Virus protein VP39"/>
    <property type="match status" value="1"/>
</dbReference>
<dbReference type="RefSeq" id="WP_127187031.1">
    <property type="nucleotide sequence ID" value="NZ_RZNJ01000001.1"/>
</dbReference>
<dbReference type="EMBL" id="RZNJ01000001">
    <property type="protein sequence ID" value="RUT34911.1"/>
    <property type="molecule type" value="Genomic_DNA"/>
</dbReference>
<dbReference type="AlphaFoldDB" id="A0A433XLH3"/>
<evidence type="ECO:0000313" key="2">
    <source>
        <dbReference type="Proteomes" id="UP000281547"/>
    </source>
</evidence>
<dbReference type="SUPFAM" id="SSF53335">
    <property type="entry name" value="S-adenosyl-L-methionine-dependent methyltransferases"/>
    <property type="match status" value="1"/>
</dbReference>
<keyword evidence="2" id="KW-1185">Reference proteome</keyword>
<dbReference type="CDD" id="cd02440">
    <property type="entry name" value="AdoMet_MTases"/>
    <property type="match status" value="1"/>
</dbReference>
<accession>A0A433XLH3</accession>
<dbReference type="InterPro" id="IPR029063">
    <property type="entry name" value="SAM-dependent_MTases_sf"/>
</dbReference>